<accession>A0AAD9IJ43</accession>
<sequence>MLAALEAVTPGTAAVKGSRVPPAGRASRLSFAVRGGILDMDAFDAAGHQRQPQERTPVLHRGPHDGAVTARVHAAKVAPPLPSLPGAHPPAAAPAPATSTKQELRDKVEHLEAWSREASTLLSSYQFAIAELEDRHSSTLKEELEKRLEAQAAAQQAQQAAFERQVDKLQRALLDQRAALHQANKSRFAPRQVEIQSVRLEAERKLQAQKDEHLQAMAQAEARAAALEAALSKQQEQTRQAAHQSALARAARDRACQDSVKKEEELVSLKVQVEALTGALAEYKAENSKAAEMKLRYKSIIAGLETELRDSQSERASLVSMCNELMARLEMQSRAKA</sequence>
<reference evidence="3" key="1">
    <citation type="submission" date="2021-01" db="EMBL/GenBank/DDBJ databases">
        <authorList>
            <person name="Eckstrom K.M.E."/>
        </authorList>
    </citation>
    <scope>NUCLEOTIDE SEQUENCE</scope>
    <source>
        <strain evidence="3">UVCC 0001</strain>
    </source>
</reference>
<feature type="region of interest" description="Disordered" evidence="2">
    <location>
        <begin position="79"/>
        <end position="101"/>
    </location>
</feature>
<feature type="compositionally biased region" description="Pro residues" evidence="2">
    <location>
        <begin position="79"/>
        <end position="93"/>
    </location>
</feature>
<gene>
    <name evidence="3" type="ORF">QBZ16_001883</name>
</gene>
<evidence type="ECO:0000313" key="4">
    <source>
        <dbReference type="Proteomes" id="UP001255856"/>
    </source>
</evidence>
<protein>
    <submittedName>
        <fullName evidence="3">Uncharacterized protein</fullName>
    </submittedName>
</protein>
<dbReference type="Proteomes" id="UP001255856">
    <property type="component" value="Unassembled WGS sequence"/>
</dbReference>
<evidence type="ECO:0000256" key="2">
    <source>
        <dbReference type="SAM" id="MobiDB-lite"/>
    </source>
</evidence>
<evidence type="ECO:0000256" key="1">
    <source>
        <dbReference type="SAM" id="Coils"/>
    </source>
</evidence>
<evidence type="ECO:0000313" key="3">
    <source>
        <dbReference type="EMBL" id="KAK2079489.1"/>
    </source>
</evidence>
<keyword evidence="4" id="KW-1185">Reference proteome</keyword>
<keyword evidence="1" id="KW-0175">Coiled coil</keyword>
<name>A0AAD9IJ43_PROWI</name>
<organism evidence="3 4">
    <name type="scientific">Prototheca wickerhamii</name>
    <dbReference type="NCBI Taxonomy" id="3111"/>
    <lineage>
        <taxon>Eukaryota</taxon>
        <taxon>Viridiplantae</taxon>
        <taxon>Chlorophyta</taxon>
        <taxon>core chlorophytes</taxon>
        <taxon>Trebouxiophyceae</taxon>
        <taxon>Chlorellales</taxon>
        <taxon>Chlorellaceae</taxon>
        <taxon>Prototheca</taxon>
    </lineage>
</organism>
<proteinExistence type="predicted"/>
<dbReference type="EMBL" id="JASFZW010000002">
    <property type="protein sequence ID" value="KAK2079489.1"/>
    <property type="molecule type" value="Genomic_DNA"/>
</dbReference>
<feature type="coiled-coil region" evidence="1">
    <location>
        <begin position="140"/>
        <end position="293"/>
    </location>
</feature>
<dbReference type="AlphaFoldDB" id="A0AAD9IJ43"/>
<comment type="caution">
    <text evidence="3">The sequence shown here is derived from an EMBL/GenBank/DDBJ whole genome shotgun (WGS) entry which is preliminary data.</text>
</comment>